<evidence type="ECO:0000259" key="2">
    <source>
        <dbReference type="Pfam" id="PF13474"/>
    </source>
</evidence>
<evidence type="ECO:0000256" key="1">
    <source>
        <dbReference type="SAM" id="SignalP"/>
    </source>
</evidence>
<dbReference type="AlphaFoldDB" id="A0AAE9XMM1"/>
<dbReference type="Pfam" id="PF13474">
    <property type="entry name" value="SnoaL_3"/>
    <property type="match status" value="1"/>
</dbReference>
<organism evidence="3 4">
    <name type="scientific">Gimibacter soli</name>
    <dbReference type="NCBI Taxonomy" id="3024400"/>
    <lineage>
        <taxon>Bacteria</taxon>
        <taxon>Pseudomonadati</taxon>
        <taxon>Pseudomonadota</taxon>
        <taxon>Alphaproteobacteria</taxon>
        <taxon>Kordiimonadales</taxon>
        <taxon>Temperatibacteraceae</taxon>
        <taxon>Gimibacter</taxon>
    </lineage>
</organism>
<reference evidence="3" key="1">
    <citation type="submission" date="2023-01" db="EMBL/GenBank/DDBJ databases">
        <title>The genome sequence of Kordiimonadaceae bacterium 6D33.</title>
        <authorList>
            <person name="Liu Y."/>
        </authorList>
    </citation>
    <scope>NUCLEOTIDE SEQUENCE</scope>
    <source>
        <strain evidence="3">6D33</strain>
    </source>
</reference>
<feature type="chain" id="PRO_5041997983" evidence="1">
    <location>
        <begin position="22"/>
        <end position="164"/>
    </location>
</feature>
<evidence type="ECO:0000313" key="3">
    <source>
        <dbReference type="EMBL" id="WCL53753.1"/>
    </source>
</evidence>
<proteinExistence type="predicted"/>
<dbReference type="InterPro" id="IPR037401">
    <property type="entry name" value="SnoaL-like"/>
</dbReference>
<dbReference type="RefSeq" id="WP_289503328.1">
    <property type="nucleotide sequence ID" value="NZ_CP116805.1"/>
</dbReference>
<dbReference type="KEGG" id="gso:PH603_14530"/>
<feature type="domain" description="SnoaL-like" evidence="2">
    <location>
        <begin position="31"/>
        <end position="141"/>
    </location>
</feature>
<dbReference type="EMBL" id="CP116805">
    <property type="protein sequence ID" value="WCL53753.1"/>
    <property type="molecule type" value="Genomic_DNA"/>
</dbReference>
<sequence length="164" mass="18422">MRAFILACFTLVLMAAPVTNANDSAKDKALINAMLNHLHAAAANADWPEYFGLYADDATFLGTDKTERWDMPTFKSYAAQTKGWKYTMTERHIDLSADGNAAWFDELLWNDAYGVSRGTGALIRGDSGWKIVQYHLTFPMPNDLAKRFTEEIQTFEKNAAAQEK</sequence>
<accession>A0AAE9XMM1</accession>
<dbReference type="SUPFAM" id="SSF54427">
    <property type="entry name" value="NTF2-like"/>
    <property type="match status" value="1"/>
</dbReference>
<dbReference type="Proteomes" id="UP001217500">
    <property type="component" value="Chromosome"/>
</dbReference>
<dbReference type="InterPro" id="IPR032710">
    <property type="entry name" value="NTF2-like_dom_sf"/>
</dbReference>
<keyword evidence="1" id="KW-0732">Signal</keyword>
<feature type="signal peptide" evidence="1">
    <location>
        <begin position="1"/>
        <end position="21"/>
    </location>
</feature>
<protein>
    <submittedName>
        <fullName evidence="3">Nuclear transport factor 2 family protein</fullName>
    </submittedName>
</protein>
<name>A0AAE9XMM1_9PROT</name>
<gene>
    <name evidence="3" type="ORF">PH603_14530</name>
</gene>
<dbReference type="Gene3D" id="3.10.450.50">
    <property type="match status" value="1"/>
</dbReference>
<evidence type="ECO:0000313" key="4">
    <source>
        <dbReference type="Proteomes" id="UP001217500"/>
    </source>
</evidence>
<keyword evidence="4" id="KW-1185">Reference proteome</keyword>